<evidence type="ECO:0000313" key="2">
    <source>
        <dbReference type="Proteomes" id="UP000268014"/>
    </source>
</evidence>
<proteinExistence type="predicted"/>
<gene>
    <name evidence="1" type="ORF">HPLM_LOCUS5190</name>
</gene>
<sequence length="67" mass="7880">MKLYERLVDSKLSELVPISHEQFGFVPESSTTDATFVAKPVMKEYREKRVPRYLAFLDLEKAFDRLL</sequence>
<evidence type="ECO:0000313" key="3">
    <source>
        <dbReference type="WBParaSite" id="HPLM_0000519801-mRNA-1"/>
    </source>
</evidence>
<accession>A0A0N4W5G1</accession>
<dbReference type="WBParaSite" id="HPLM_0000519801-mRNA-1">
    <property type="protein sequence ID" value="HPLM_0000519801-mRNA-1"/>
    <property type="gene ID" value="HPLM_0000519801"/>
</dbReference>
<keyword evidence="2" id="KW-1185">Reference proteome</keyword>
<organism evidence="3">
    <name type="scientific">Haemonchus placei</name>
    <name type="common">Barber's pole worm</name>
    <dbReference type="NCBI Taxonomy" id="6290"/>
    <lineage>
        <taxon>Eukaryota</taxon>
        <taxon>Metazoa</taxon>
        <taxon>Ecdysozoa</taxon>
        <taxon>Nematoda</taxon>
        <taxon>Chromadorea</taxon>
        <taxon>Rhabditida</taxon>
        <taxon>Rhabditina</taxon>
        <taxon>Rhabditomorpha</taxon>
        <taxon>Strongyloidea</taxon>
        <taxon>Trichostrongylidae</taxon>
        <taxon>Haemonchus</taxon>
    </lineage>
</organism>
<dbReference type="AlphaFoldDB" id="A0A0N4W5G1"/>
<protein>
    <submittedName>
        <fullName evidence="3">Reverse transcriptase domain-containing protein</fullName>
    </submittedName>
</protein>
<dbReference type="Proteomes" id="UP000268014">
    <property type="component" value="Unassembled WGS sequence"/>
</dbReference>
<dbReference type="PANTHER" id="PTHR19446">
    <property type="entry name" value="REVERSE TRANSCRIPTASES"/>
    <property type="match status" value="1"/>
</dbReference>
<dbReference type="OrthoDB" id="5810672at2759"/>
<reference evidence="1 2" key="2">
    <citation type="submission" date="2018-11" db="EMBL/GenBank/DDBJ databases">
        <authorList>
            <consortium name="Pathogen Informatics"/>
        </authorList>
    </citation>
    <scope>NUCLEOTIDE SEQUENCE [LARGE SCALE GENOMIC DNA]</scope>
    <source>
        <strain evidence="1 2">MHpl1</strain>
    </source>
</reference>
<name>A0A0N4W5G1_HAEPC</name>
<dbReference type="EMBL" id="UZAF01016301">
    <property type="protein sequence ID" value="VDO25173.1"/>
    <property type="molecule type" value="Genomic_DNA"/>
</dbReference>
<reference evidence="3" key="1">
    <citation type="submission" date="2017-02" db="UniProtKB">
        <authorList>
            <consortium name="WormBaseParasite"/>
        </authorList>
    </citation>
    <scope>IDENTIFICATION</scope>
</reference>
<dbReference type="STRING" id="6290.A0A0N4W5G1"/>
<evidence type="ECO:0000313" key="1">
    <source>
        <dbReference type="EMBL" id="VDO25173.1"/>
    </source>
</evidence>